<dbReference type="Gene3D" id="3.30.565.10">
    <property type="entry name" value="Histidine kinase-like ATPase, C-terminal domain"/>
    <property type="match status" value="1"/>
</dbReference>
<dbReference type="KEGG" id="ful:C4N20_07490"/>
<proteinExistence type="predicted"/>
<name>A0AAX2J6J9_9FUSO</name>
<feature type="transmembrane region" description="Helical" evidence="11">
    <location>
        <begin position="6"/>
        <end position="22"/>
    </location>
</feature>
<feature type="transmembrane region" description="Helical" evidence="11">
    <location>
        <begin position="170"/>
        <end position="189"/>
    </location>
</feature>
<dbReference type="PANTHER" id="PTHR34220">
    <property type="entry name" value="SENSOR HISTIDINE KINASE YPDA"/>
    <property type="match status" value="1"/>
</dbReference>
<sequence>MLKLTSHLLNNLGYIIAIAFFFTKFKSAKNIFTRNKYSQKDILLLSAFFSGLAIIGTYTGVDYRGAIVNVRNIGVVVGGILAGPEVGILVGLIAGIHRLFVDASSITTVPCAIATMAGGFITAHLYKKTNEKNCYLYGFLGGFIVENLSMVLILLLGSDFELAKDIVSKIYFPMILANAIGVSIVILIIQDIISEKEIIAGKQAKLALEIANKTLPYFRKGESLNEVCKIILNSLDAKAVVITNDKYIIASYAISDEFKIDHTDIRSEATKQVLKTGKILVLGEENGIKDFHCITGKIKSCIISPLFQGERIVSGTLKIYFDKAENVTARNQYLAEGLSLLISTQLEISTVENFKAMARDAELKALQTQINPHFLFNALHTTAFFVRMDPAKAKEVIIDLSTYLRYNLENASKVVSLDMELTQVKAYVNIEKARFGDKISVEYDVEEGLENIKIPSLTIQPLVENSIKHGLLRQRGGGHVYITAKKKDKGCIVTIEDDGIGIDPKIIEELDGRMEKSIGLKNVHNRIKLMYGKGLVIESLEKGTRISFYIE</sequence>
<dbReference type="PANTHER" id="PTHR34220:SF7">
    <property type="entry name" value="SENSOR HISTIDINE KINASE YPDA"/>
    <property type="match status" value="1"/>
</dbReference>
<keyword evidence="7" id="KW-0067">ATP-binding</keyword>
<dbReference type="InterPro" id="IPR011620">
    <property type="entry name" value="Sig_transdc_His_kinase_LytS_TM"/>
</dbReference>
<dbReference type="Pfam" id="PF07694">
    <property type="entry name" value="5TM-5TMR_LYT"/>
    <property type="match status" value="1"/>
</dbReference>
<evidence type="ECO:0000313" key="13">
    <source>
        <dbReference type="EMBL" id="SQI99336.1"/>
    </source>
</evidence>
<evidence type="ECO:0000256" key="5">
    <source>
        <dbReference type="ARBA" id="ARBA00022741"/>
    </source>
</evidence>
<dbReference type="SUPFAM" id="SSF55874">
    <property type="entry name" value="ATPase domain of HSP90 chaperone/DNA topoisomerase II/histidine kinase"/>
    <property type="match status" value="1"/>
</dbReference>
<evidence type="ECO:0000256" key="3">
    <source>
        <dbReference type="ARBA" id="ARBA00022679"/>
    </source>
</evidence>
<dbReference type="GO" id="GO:0000155">
    <property type="term" value="F:phosphorelay sensor kinase activity"/>
    <property type="evidence" value="ECO:0007669"/>
    <property type="project" value="InterPro"/>
</dbReference>
<dbReference type="InterPro" id="IPR010559">
    <property type="entry name" value="Sig_transdc_His_kin_internal"/>
</dbReference>
<keyword evidence="9" id="KW-0902">Two-component regulatory system</keyword>
<dbReference type="Gene3D" id="1.10.1760.20">
    <property type="match status" value="1"/>
</dbReference>
<keyword evidence="10 11" id="KW-0472">Membrane</keyword>
<evidence type="ECO:0000313" key="14">
    <source>
        <dbReference type="Proteomes" id="UP000249008"/>
    </source>
</evidence>
<feature type="domain" description="Histidine kinase/HSP90-like ATPase" evidence="12">
    <location>
        <begin position="450"/>
        <end position="551"/>
    </location>
</feature>
<dbReference type="InterPro" id="IPR050640">
    <property type="entry name" value="Bact_2-comp_sensor_kinase"/>
</dbReference>
<feature type="transmembrane region" description="Helical" evidence="11">
    <location>
        <begin position="103"/>
        <end position="123"/>
    </location>
</feature>
<dbReference type="Pfam" id="PF02518">
    <property type="entry name" value="HATPase_c"/>
    <property type="match status" value="1"/>
</dbReference>
<feature type="transmembrane region" description="Helical" evidence="11">
    <location>
        <begin position="42"/>
        <end position="61"/>
    </location>
</feature>
<dbReference type="Proteomes" id="UP000249008">
    <property type="component" value="Chromosome 1"/>
</dbReference>
<feature type="transmembrane region" description="Helical" evidence="11">
    <location>
        <begin position="135"/>
        <end position="158"/>
    </location>
</feature>
<dbReference type="AlphaFoldDB" id="A0AAX2J6J9"/>
<evidence type="ECO:0000256" key="10">
    <source>
        <dbReference type="ARBA" id="ARBA00023136"/>
    </source>
</evidence>
<gene>
    <name evidence="13" type="primary">ypdA_1</name>
    <name evidence="13" type="ORF">NCTC12112_00045</name>
</gene>
<organism evidence="13 14">
    <name type="scientific">Fusobacterium ulcerans</name>
    <dbReference type="NCBI Taxonomy" id="861"/>
    <lineage>
        <taxon>Bacteria</taxon>
        <taxon>Fusobacteriati</taxon>
        <taxon>Fusobacteriota</taxon>
        <taxon>Fusobacteriia</taxon>
        <taxon>Fusobacteriales</taxon>
        <taxon>Fusobacteriaceae</taxon>
        <taxon>Fusobacterium</taxon>
    </lineage>
</organism>
<dbReference type="GO" id="GO:0071555">
    <property type="term" value="P:cell wall organization"/>
    <property type="evidence" value="ECO:0007669"/>
    <property type="project" value="InterPro"/>
</dbReference>
<evidence type="ECO:0000256" key="9">
    <source>
        <dbReference type="ARBA" id="ARBA00023012"/>
    </source>
</evidence>
<evidence type="ECO:0000256" key="8">
    <source>
        <dbReference type="ARBA" id="ARBA00022989"/>
    </source>
</evidence>
<evidence type="ECO:0000256" key="7">
    <source>
        <dbReference type="ARBA" id="ARBA00022840"/>
    </source>
</evidence>
<evidence type="ECO:0000256" key="2">
    <source>
        <dbReference type="ARBA" id="ARBA00022475"/>
    </source>
</evidence>
<comment type="subcellular location">
    <subcellularLocation>
        <location evidence="1">Cell membrane</location>
        <topology evidence="1">Multi-pass membrane protein</topology>
    </subcellularLocation>
</comment>
<evidence type="ECO:0000259" key="12">
    <source>
        <dbReference type="SMART" id="SM00387"/>
    </source>
</evidence>
<keyword evidence="3" id="KW-0808">Transferase</keyword>
<dbReference type="GO" id="GO:0005524">
    <property type="term" value="F:ATP binding"/>
    <property type="evidence" value="ECO:0007669"/>
    <property type="project" value="UniProtKB-KW"/>
</dbReference>
<dbReference type="InterPro" id="IPR003594">
    <property type="entry name" value="HATPase_dom"/>
</dbReference>
<dbReference type="SMART" id="SM00387">
    <property type="entry name" value="HATPase_c"/>
    <property type="match status" value="1"/>
</dbReference>
<evidence type="ECO:0000256" key="6">
    <source>
        <dbReference type="ARBA" id="ARBA00022777"/>
    </source>
</evidence>
<keyword evidence="4 11" id="KW-0812">Transmembrane</keyword>
<keyword evidence="6" id="KW-0418">Kinase</keyword>
<evidence type="ECO:0000256" key="4">
    <source>
        <dbReference type="ARBA" id="ARBA00022692"/>
    </source>
</evidence>
<evidence type="ECO:0000256" key="1">
    <source>
        <dbReference type="ARBA" id="ARBA00004651"/>
    </source>
</evidence>
<evidence type="ECO:0000256" key="11">
    <source>
        <dbReference type="SAM" id="Phobius"/>
    </source>
</evidence>
<dbReference type="InterPro" id="IPR036890">
    <property type="entry name" value="HATPase_C_sf"/>
</dbReference>
<dbReference type="GO" id="GO:0005886">
    <property type="term" value="C:plasma membrane"/>
    <property type="evidence" value="ECO:0007669"/>
    <property type="project" value="UniProtKB-SubCell"/>
</dbReference>
<dbReference type="EMBL" id="LS483487">
    <property type="protein sequence ID" value="SQI99336.1"/>
    <property type="molecule type" value="Genomic_DNA"/>
</dbReference>
<accession>A0AAX2J6J9</accession>
<keyword evidence="2" id="KW-1003">Cell membrane</keyword>
<dbReference type="Pfam" id="PF06580">
    <property type="entry name" value="His_kinase"/>
    <property type="match status" value="1"/>
</dbReference>
<keyword evidence="5" id="KW-0547">Nucleotide-binding</keyword>
<protein>
    <submittedName>
        <fullName evidence="13">Inner membrane protein ypdA</fullName>
    </submittedName>
</protein>
<keyword evidence="8 11" id="KW-1133">Transmembrane helix</keyword>
<reference evidence="13 14" key="1">
    <citation type="submission" date="2018-06" db="EMBL/GenBank/DDBJ databases">
        <authorList>
            <consortium name="Pathogen Informatics"/>
            <person name="Doyle S."/>
        </authorList>
    </citation>
    <scope>NUCLEOTIDE SEQUENCE [LARGE SCALE GENOMIC DNA]</scope>
    <source>
        <strain evidence="13 14">NCTC12112</strain>
    </source>
</reference>
<feature type="transmembrane region" description="Helical" evidence="11">
    <location>
        <begin position="73"/>
        <end position="96"/>
    </location>
</feature>